<organism evidence="1 2">
    <name type="scientific">Salipiger profundus</name>
    <dbReference type="NCBI Taxonomy" id="1229727"/>
    <lineage>
        <taxon>Bacteria</taxon>
        <taxon>Pseudomonadati</taxon>
        <taxon>Pseudomonadota</taxon>
        <taxon>Alphaproteobacteria</taxon>
        <taxon>Rhodobacterales</taxon>
        <taxon>Roseobacteraceae</taxon>
        <taxon>Salipiger</taxon>
    </lineage>
</organism>
<gene>
    <name evidence="1" type="ORF">Ga0080559_TMP4660</name>
</gene>
<accession>A0A1U7DBK9</accession>
<evidence type="ECO:0000313" key="1">
    <source>
        <dbReference type="EMBL" id="APX25456.1"/>
    </source>
</evidence>
<proteinExistence type="predicted"/>
<name>A0A1U7DBK9_9RHOB</name>
<keyword evidence="2" id="KW-1185">Reference proteome</keyword>
<reference evidence="1 2" key="1">
    <citation type="submission" date="2016-03" db="EMBL/GenBank/DDBJ databases">
        <title>Deep-sea bacteria in the southern Pacific.</title>
        <authorList>
            <person name="Tang K."/>
        </authorList>
    </citation>
    <scope>NUCLEOTIDE SEQUENCE [LARGE SCALE GENOMIC DNA]</scope>
    <source>
        <strain evidence="1 2">JLT2016</strain>
    </source>
</reference>
<dbReference type="AlphaFoldDB" id="A0A1U7DBK9"/>
<evidence type="ECO:0000313" key="2">
    <source>
        <dbReference type="Proteomes" id="UP000186559"/>
    </source>
</evidence>
<dbReference type="KEGG" id="tpro:Ga0080559_TMP4660"/>
<dbReference type="EMBL" id="CP014796">
    <property type="protein sequence ID" value="APX25456.1"/>
    <property type="molecule type" value="Genomic_DNA"/>
</dbReference>
<dbReference type="Proteomes" id="UP000186559">
    <property type="component" value="Chromosome"/>
</dbReference>
<protein>
    <submittedName>
        <fullName evidence="1">Uncharacterized protein</fullName>
    </submittedName>
</protein>
<sequence length="261" mass="29112">MHRGCAGRGTSECAARVPQGAEKQARRRILGPIRVAADLDKERTRFAGGEAQTIDGFPRLKLRRRRIETQSGATWIVVEPPVRQEYVRAIHLRQERRSPAGPYPATDLKNIRKIGLKGDFQGNFMCDLVKIAYRQPLITGALPEKPRPAHVDAIMRNQTATGFVIKIGIRQIAGQRGVIVAQCGREQHGPLSPDGQIVMREIPGVAMEQALGAARPREHIAIVIEHGEGIAVLQGSWPPFLQGGCRRDEELRRRRDQLRRT</sequence>